<evidence type="ECO:0000313" key="6">
    <source>
        <dbReference type="Proteomes" id="UP001596098"/>
    </source>
</evidence>
<feature type="domain" description="Carboxyltransferase" evidence="4">
    <location>
        <begin position="35"/>
        <end position="301"/>
    </location>
</feature>
<evidence type="ECO:0000259" key="4">
    <source>
        <dbReference type="SMART" id="SM00797"/>
    </source>
</evidence>
<dbReference type="EMBL" id="JBHSQI010000003">
    <property type="protein sequence ID" value="MFC6153221.1"/>
    <property type="molecule type" value="Genomic_DNA"/>
</dbReference>
<proteinExistence type="predicted"/>
<keyword evidence="2" id="KW-0378">Hydrolase</keyword>
<keyword evidence="6" id="KW-1185">Reference proteome</keyword>
<dbReference type="InterPro" id="IPR003778">
    <property type="entry name" value="CT_A_B"/>
</dbReference>
<gene>
    <name evidence="5" type="ORF">ACFPWU_06020</name>
</gene>
<keyword evidence="1" id="KW-0547">Nucleotide-binding</keyword>
<protein>
    <submittedName>
        <fullName evidence="5">Biotin-dependent carboxyltransferase family protein</fullName>
    </submittedName>
</protein>
<dbReference type="InterPro" id="IPR029000">
    <property type="entry name" value="Cyclophilin-like_dom_sf"/>
</dbReference>
<evidence type="ECO:0000256" key="1">
    <source>
        <dbReference type="ARBA" id="ARBA00022741"/>
    </source>
</evidence>
<sequence length="301" mass="31418">MNADVRALPGPVSFEVVDPGPSTTVQDAGRPGWAHLGVTRSGFLDRASARWANRLVGNDPDAALLETTAGGVTLTAVRDVVVAVTGARCEVFVAGRPAPLDEAVVVRADTLLHVGRALQGLRSYVALGGGIDAPPVLGSRSTDLLGGIGPSPLAAGDRLRVGREQPAAGARTHGLVPRDVMGATPLPHVHTLRVLPGPRIDWLDDVRVLDAVEFVAGSGSNRVGLRLEQPSVPWARRPGELPSEPMVLGAVQLPPSGDPVVFLADHPTTGGYPVVAVVVEEDLDLCARIRPGERVRFRTAG</sequence>
<dbReference type="NCBIfam" id="TIGR00724">
    <property type="entry name" value="urea_amlyse_rel"/>
    <property type="match status" value="1"/>
</dbReference>
<dbReference type="SMART" id="SM00797">
    <property type="entry name" value="AHS2"/>
    <property type="match status" value="1"/>
</dbReference>
<dbReference type="Pfam" id="PF02626">
    <property type="entry name" value="CT_A_B"/>
    <property type="match status" value="1"/>
</dbReference>
<organism evidence="5 6">
    <name type="scientific">Nocardioides yefusunii</name>
    <dbReference type="NCBI Taxonomy" id="2500546"/>
    <lineage>
        <taxon>Bacteria</taxon>
        <taxon>Bacillati</taxon>
        <taxon>Actinomycetota</taxon>
        <taxon>Actinomycetes</taxon>
        <taxon>Propionibacteriales</taxon>
        <taxon>Nocardioidaceae</taxon>
        <taxon>Nocardioides</taxon>
    </lineage>
</organism>
<name>A0ABW1QUN1_9ACTN</name>
<evidence type="ECO:0000256" key="2">
    <source>
        <dbReference type="ARBA" id="ARBA00022801"/>
    </source>
</evidence>
<dbReference type="SUPFAM" id="SSF50891">
    <property type="entry name" value="Cyclophilin-like"/>
    <property type="match status" value="1"/>
</dbReference>
<dbReference type="PANTHER" id="PTHR43309:SF3">
    <property type="entry name" value="5-OXOPROLINASE SUBUNIT C"/>
    <property type="match status" value="1"/>
</dbReference>
<evidence type="ECO:0000313" key="5">
    <source>
        <dbReference type="EMBL" id="MFC6153221.1"/>
    </source>
</evidence>
<dbReference type="RefSeq" id="WP_128221080.1">
    <property type="nucleotide sequence ID" value="NZ_CP034929.1"/>
</dbReference>
<dbReference type="Gene3D" id="2.40.100.10">
    <property type="entry name" value="Cyclophilin-like"/>
    <property type="match status" value="1"/>
</dbReference>
<dbReference type="Proteomes" id="UP001596098">
    <property type="component" value="Unassembled WGS sequence"/>
</dbReference>
<reference evidence="6" key="1">
    <citation type="journal article" date="2019" name="Int. J. Syst. Evol. Microbiol.">
        <title>The Global Catalogue of Microorganisms (GCM) 10K type strain sequencing project: providing services to taxonomists for standard genome sequencing and annotation.</title>
        <authorList>
            <consortium name="The Broad Institute Genomics Platform"/>
            <consortium name="The Broad Institute Genome Sequencing Center for Infectious Disease"/>
            <person name="Wu L."/>
            <person name="Ma J."/>
        </authorList>
    </citation>
    <scope>NUCLEOTIDE SEQUENCE [LARGE SCALE GENOMIC DNA]</scope>
    <source>
        <strain evidence="6">DFY28</strain>
    </source>
</reference>
<accession>A0ABW1QUN1</accession>
<keyword evidence="3" id="KW-0067">ATP-binding</keyword>
<dbReference type="InterPro" id="IPR052708">
    <property type="entry name" value="PxpC"/>
</dbReference>
<comment type="caution">
    <text evidence="5">The sequence shown here is derived from an EMBL/GenBank/DDBJ whole genome shotgun (WGS) entry which is preliminary data.</text>
</comment>
<dbReference type="PANTHER" id="PTHR43309">
    <property type="entry name" value="5-OXOPROLINASE SUBUNIT C"/>
    <property type="match status" value="1"/>
</dbReference>
<evidence type="ECO:0000256" key="3">
    <source>
        <dbReference type="ARBA" id="ARBA00022840"/>
    </source>
</evidence>